<dbReference type="Pfam" id="PF00069">
    <property type="entry name" value="Pkinase"/>
    <property type="match status" value="1"/>
</dbReference>
<feature type="region of interest" description="Disordered" evidence="6">
    <location>
        <begin position="342"/>
        <end position="380"/>
    </location>
</feature>
<dbReference type="GO" id="GO:0005634">
    <property type="term" value="C:nucleus"/>
    <property type="evidence" value="ECO:0007669"/>
    <property type="project" value="TreeGrafter"/>
</dbReference>
<dbReference type="PANTHER" id="PTHR45646">
    <property type="entry name" value="SERINE/THREONINE-PROTEIN KINASE DOA-RELATED"/>
    <property type="match status" value="1"/>
</dbReference>
<gene>
    <name evidence="8" type="ORF">IF1G_04620</name>
</gene>
<feature type="domain" description="Protein kinase" evidence="7">
    <location>
        <begin position="59"/>
        <end position="419"/>
    </location>
</feature>
<protein>
    <submittedName>
        <fullName evidence="8">Protein kinase-like domain</fullName>
    </submittedName>
</protein>
<evidence type="ECO:0000256" key="5">
    <source>
        <dbReference type="ARBA" id="ARBA00022840"/>
    </source>
</evidence>
<evidence type="ECO:0000256" key="2">
    <source>
        <dbReference type="ARBA" id="ARBA00022679"/>
    </source>
</evidence>
<dbReference type="EMBL" id="SPUK01000005">
    <property type="protein sequence ID" value="TQV97380.1"/>
    <property type="molecule type" value="Genomic_DNA"/>
</dbReference>
<keyword evidence="3" id="KW-0547">Nucleotide-binding</keyword>
<evidence type="ECO:0000259" key="7">
    <source>
        <dbReference type="PROSITE" id="PS50011"/>
    </source>
</evidence>
<organism evidence="8 9">
    <name type="scientific">Cordyceps javanica</name>
    <dbReference type="NCBI Taxonomy" id="43265"/>
    <lineage>
        <taxon>Eukaryota</taxon>
        <taxon>Fungi</taxon>
        <taxon>Dikarya</taxon>
        <taxon>Ascomycota</taxon>
        <taxon>Pezizomycotina</taxon>
        <taxon>Sordariomycetes</taxon>
        <taxon>Hypocreomycetidae</taxon>
        <taxon>Hypocreales</taxon>
        <taxon>Cordycipitaceae</taxon>
        <taxon>Cordyceps</taxon>
    </lineage>
</organism>
<keyword evidence="5" id="KW-0067">ATP-binding</keyword>
<proteinExistence type="predicted"/>
<evidence type="ECO:0000256" key="3">
    <source>
        <dbReference type="ARBA" id="ARBA00022741"/>
    </source>
</evidence>
<dbReference type="GO" id="GO:0005524">
    <property type="term" value="F:ATP binding"/>
    <property type="evidence" value="ECO:0007669"/>
    <property type="project" value="UniProtKB-KW"/>
</dbReference>
<dbReference type="InterPro" id="IPR051175">
    <property type="entry name" value="CLK_kinases"/>
</dbReference>
<dbReference type="SUPFAM" id="SSF56112">
    <property type="entry name" value="Protein kinase-like (PK-like)"/>
    <property type="match status" value="1"/>
</dbReference>
<dbReference type="Gene3D" id="3.30.200.20">
    <property type="entry name" value="Phosphorylase Kinase, domain 1"/>
    <property type="match status" value="1"/>
</dbReference>
<dbReference type="STRING" id="43265.A0A545V6N6"/>
<evidence type="ECO:0000256" key="6">
    <source>
        <dbReference type="SAM" id="MobiDB-lite"/>
    </source>
</evidence>
<dbReference type="PANTHER" id="PTHR45646:SF11">
    <property type="entry name" value="SERINE_THREONINE-PROTEIN KINASE DOA"/>
    <property type="match status" value="1"/>
</dbReference>
<dbReference type="GO" id="GO:0004674">
    <property type="term" value="F:protein serine/threonine kinase activity"/>
    <property type="evidence" value="ECO:0007669"/>
    <property type="project" value="UniProtKB-KW"/>
</dbReference>
<keyword evidence="2" id="KW-0808">Transferase</keyword>
<keyword evidence="4 8" id="KW-0418">Kinase</keyword>
<dbReference type="GO" id="GO:0043484">
    <property type="term" value="P:regulation of RNA splicing"/>
    <property type="evidence" value="ECO:0007669"/>
    <property type="project" value="TreeGrafter"/>
</dbReference>
<keyword evidence="9" id="KW-1185">Reference proteome</keyword>
<evidence type="ECO:0000313" key="8">
    <source>
        <dbReference type="EMBL" id="TQV97380.1"/>
    </source>
</evidence>
<dbReference type="PROSITE" id="PS50011">
    <property type="entry name" value="PROTEIN_KINASE_DOM"/>
    <property type="match status" value="1"/>
</dbReference>
<keyword evidence="1" id="KW-0723">Serine/threonine-protein kinase</keyword>
<reference evidence="8 9" key="1">
    <citation type="journal article" date="2019" name="Appl. Microbiol. Biotechnol.">
        <title>Genome sequence of Isaria javanica and comparative genome analysis insights into family S53 peptidase evolution in fungal entomopathogens.</title>
        <authorList>
            <person name="Lin R."/>
            <person name="Zhang X."/>
            <person name="Xin B."/>
            <person name="Zou M."/>
            <person name="Gao Y."/>
            <person name="Qin F."/>
            <person name="Hu Q."/>
            <person name="Xie B."/>
            <person name="Cheng X."/>
        </authorList>
    </citation>
    <scope>NUCLEOTIDE SEQUENCE [LARGE SCALE GENOMIC DNA]</scope>
    <source>
        <strain evidence="8 9">IJ1G</strain>
    </source>
</reference>
<dbReference type="Gene3D" id="1.10.510.10">
    <property type="entry name" value="Transferase(Phosphotransferase) domain 1"/>
    <property type="match status" value="1"/>
</dbReference>
<comment type="caution">
    <text evidence="8">The sequence shown here is derived from an EMBL/GenBank/DDBJ whole genome shotgun (WGS) entry which is preliminary data.</text>
</comment>
<dbReference type="Proteomes" id="UP000315783">
    <property type="component" value="Unassembled WGS sequence"/>
</dbReference>
<sequence>MGSSGQEPGQLDQFLYTGCDLYVEDLTRYRRNGFHPIILGDILSKPGACVGNLEREPRYRVLLKLGYGAFGTVWLARDLVNSRYVSLKICTGTDIPNLGREATILSKLHGAREEKLGRERIIQLLDVFTIKGPNGFHECLVTEVIAPLSEPDIMRLCSLEAVYQILEGFAFLHGEGIAHGDPHLGNFGIALPQLEKFDENDIAEYFANPEIIPVIPRDALFPLRSLPQYVTPSASIASFLKSKKALPAEPSMSIKIFDFGRAHETNEKIDALPGGVPLMVRPPEVVVFDRSEGKIGSTWSTSADIWAIGCIIYKIKSGADLVSTSGSLSDFLLRAVQLGGPPPDTWPDIQSPDNGHANGDPPKSLPSRDETWNRHEASRHSSWDFQEKRDSFIDLVKKMVVTKPYERSTAAEMLRHPVFCGRDRRDSRGLA</sequence>
<feature type="compositionally biased region" description="Basic and acidic residues" evidence="6">
    <location>
        <begin position="366"/>
        <end position="380"/>
    </location>
</feature>
<evidence type="ECO:0000256" key="1">
    <source>
        <dbReference type="ARBA" id="ARBA00022527"/>
    </source>
</evidence>
<evidence type="ECO:0000256" key="4">
    <source>
        <dbReference type="ARBA" id="ARBA00022777"/>
    </source>
</evidence>
<evidence type="ECO:0000313" key="9">
    <source>
        <dbReference type="Proteomes" id="UP000315783"/>
    </source>
</evidence>
<dbReference type="SMART" id="SM00220">
    <property type="entry name" value="S_TKc"/>
    <property type="match status" value="1"/>
</dbReference>
<dbReference type="InterPro" id="IPR011009">
    <property type="entry name" value="Kinase-like_dom_sf"/>
</dbReference>
<dbReference type="AlphaFoldDB" id="A0A545V6N6"/>
<dbReference type="InterPro" id="IPR000719">
    <property type="entry name" value="Prot_kinase_dom"/>
</dbReference>
<dbReference type="OrthoDB" id="5979581at2759"/>
<accession>A0A545V6N6</accession>
<name>A0A545V6N6_9HYPO</name>